<proteinExistence type="predicted"/>
<dbReference type="EMBL" id="OX459963">
    <property type="protein sequence ID" value="CAI9167793.1"/>
    <property type="molecule type" value="Genomic_DNA"/>
</dbReference>
<evidence type="ECO:0000313" key="2">
    <source>
        <dbReference type="Proteomes" id="UP001176941"/>
    </source>
</evidence>
<evidence type="ECO:0000313" key="1">
    <source>
        <dbReference type="EMBL" id="CAI9167793.1"/>
    </source>
</evidence>
<name>A0ABN8Z589_RANTA</name>
<keyword evidence="2" id="KW-1185">Reference proteome</keyword>
<reference evidence="1" key="1">
    <citation type="submission" date="2023-04" db="EMBL/GenBank/DDBJ databases">
        <authorList>
            <consortium name="ELIXIR-Norway"/>
        </authorList>
    </citation>
    <scope>NUCLEOTIDE SEQUENCE [LARGE SCALE GENOMIC DNA]</scope>
</reference>
<accession>A0ABN8Z589</accession>
<gene>
    <name evidence="1" type="ORF">MRATA1EN1_LOCUS16755</name>
</gene>
<organism evidence="1 2">
    <name type="scientific">Rangifer tarandus platyrhynchus</name>
    <name type="common">Svalbard reindeer</name>
    <dbReference type="NCBI Taxonomy" id="3082113"/>
    <lineage>
        <taxon>Eukaryota</taxon>
        <taxon>Metazoa</taxon>
        <taxon>Chordata</taxon>
        <taxon>Craniata</taxon>
        <taxon>Vertebrata</taxon>
        <taxon>Euteleostomi</taxon>
        <taxon>Mammalia</taxon>
        <taxon>Eutheria</taxon>
        <taxon>Laurasiatheria</taxon>
        <taxon>Artiodactyla</taxon>
        <taxon>Ruminantia</taxon>
        <taxon>Pecora</taxon>
        <taxon>Cervidae</taxon>
        <taxon>Odocoileinae</taxon>
        <taxon>Rangifer</taxon>
    </lineage>
</organism>
<protein>
    <submittedName>
        <fullName evidence="1">Uncharacterized protein</fullName>
    </submittedName>
</protein>
<sequence length="103" mass="12034">MFSGVKCIHVAVNTSPLSISRRMIKSHCRKIFRSLRLLTQAHPAKADENLALFQRRFCWFRERVAKIQLRRHLLEAPRRCKELAGEGGDRLQVNVPPFAQRRL</sequence>
<dbReference type="Proteomes" id="UP001176941">
    <property type="component" value="Chromosome 27"/>
</dbReference>